<name>A0A8H4W4M4_9HELO</name>
<dbReference type="EMBL" id="JAAMPI010000432">
    <property type="protein sequence ID" value="KAF4631560.1"/>
    <property type="molecule type" value="Genomic_DNA"/>
</dbReference>
<keyword evidence="2" id="KW-0539">Nucleus</keyword>
<protein>
    <recommendedName>
        <fullName evidence="4">Zn(2)-C6 fungal-type domain-containing protein</fullName>
    </recommendedName>
</protein>
<dbReference type="CDD" id="cd00067">
    <property type="entry name" value="GAL4"/>
    <property type="match status" value="1"/>
</dbReference>
<feature type="compositionally biased region" description="Polar residues" evidence="3">
    <location>
        <begin position="113"/>
        <end position="134"/>
    </location>
</feature>
<evidence type="ECO:0000313" key="5">
    <source>
        <dbReference type="EMBL" id="KAF4631560.1"/>
    </source>
</evidence>
<dbReference type="InterPro" id="IPR021858">
    <property type="entry name" value="Fun_TF"/>
</dbReference>
<evidence type="ECO:0000313" key="6">
    <source>
        <dbReference type="Proteomes" id="UP000566819"/>
    </source>
</evidence>
<gene>
    <name evidence="5" type="ORF">G7Y89_g6572</name>
</gene>
<dbReference type="InterPro" id="IPR036864">
    <property type="entry name" value="Zn2-C6_fun-type_DNA-bd_sf"/>
</dbReference>
<dbReference type="SUPFAM" id="SSF57701">
    <property type="entry name" value="Zn2/Cys6 DNA-binding domain"/>
    <property type="match status" value="1"/>
</dbReference>
<dbReference type="SMART" id="SM00066">
    <property type="entry name" value="GAL4"/>
    <property type="match status" value="1"/>
</dbReference>
<keyword evidence="6" id="KW-1185">Reference proteome</keyword>
<comment type="caution">
    <text evidence="5">The sequence shown here is derived from an EMBL/GenBank/DDBJ whole genome shotgun (WGS) entry which is preliminary data.</text>
</comment>
<dbReference type="PROSITE" id="PS00463">
    <property type="entry name" value="ZN2_CY6_FUNGAL_1"/>
    <property type="match status" value="1"/>
</dbReference>
<evidence type="ECO:0000256" key="2">
    <source>
        <dbReference type="ARBA" id="ARBA00023242"/>
    </source>
</evidence>
<dbReference type="AlphaFoldDB" id="A0A8H4W4M4"/>
<dbReference type="PANTHER" id="PTHR37534:SF20">
    <property type="entry name" value="PRO1A C6 ZINK-FINGER PROTEIN"/>
    <property type="match status" value="1"/>
</dbReference>
<evidence type="ECO:0000256" key="3">
    <source>
        <dbReference type="SAM" id="MobiDB-lite"/>
    </source>
</evidence>
<dbReference type="InterPro" id="IPR001138">
    <property type="entry name" value="Zn2Cys6_DnaBD"/>
</dbReference>
<dbReference type="Pfam" id="PF00172">
    <property type="entry name" value="Zn_clus"/>
    <property type="match status" value="1"/>
</dbReference>
<accession>A0A8H4W4M4</accession>
<proteinExistence type="predicted"/>
<dbReference type="GO" id="GO:0000981">
    <property type="term" value="F:DNA-binding transcription factor activity, RNA polymerase II-specific"/>
    <property type="evidence" value="ECO:0007669"/>
    <property type="project" value="InterPro"/>
</dbReference>
<feature type="region of interest" description="Disordered" evidence="3">
    <location>
        <begin position="82"/>
        <end position="136"/>
    </location>
</feature>
<dbReference type="SUPFAM" id="SSF51735">
    <property type="entry name" value="NAD(P)-binding Rossmann-fold domains"/>
    <property type="match status" value="1"/>
</dbReference>
<dbReference type="Gene3D" id="4.10.240.10">
    <property type="entry name" value="Zn(2)-C6 fungal-type DNA-binding domain"/>
    <property type="match status" value="1"/>
</dbReference>
<reference evidence="5 6" key="1">
    <citation type="submission" date="2020-03" db="EMBL/GenBank/DDBJ databases">
        <title>Draft Genome Sequence of Cudoniella acicularis.</title>
        <authorList>
            <person name="Buettner E."/>
            <person name="Kellner H."/>
        </authorList>
    </citation>
    <scope>NUCLEOTIDE SEQUENCE [LARGE SCALE GENOMIC DNA]</scope>
    <source>
        <strain evidence="5 6">DSM 108380</strain>
    </source>
</reference>
<dbReference type="PANTHER" id="PTHR37534">
    <property type="entry name" value="TRANSCRIPTIONAL ACTIVATOR PROTEIN UGA3"/>
    <property type="match status" value="1"/>
</dbReference>
<organism evidence="5 6">
    <name type="scientific">Cudoniella acicularis</name>
    <dbReference type="NCBI Taxonomy" id="354080"/>
    <lineage>
        <taxon>Eukaryota</taxon>
        <taxon>Fungi</taxon>
        <taxon>Dikarya</taxon>
        <taxon>Ascomycota</taxon>
        <taxon>Pezizomycotina</taxon>
        <taxon>Leotiomycetes</taxon>
        <taxon>Helotiales</taxon>
        <taxon>Tricladiaceae</taxon>
        <taxon>Cudoniella</taxon>
    </lineage>
</organism>
<dbReference type="InterPro" id="IPR002347">
    <property type="entry name" value="SDR_fam"/>
</dbReference>
<dbReference type="Pfam" id="PF11951">
    <property type="entry name" value="Fungal_trans_2"/>
    <property type="match status" value="1"/>
</dbReference>
<dbReference type="Pfam" id="PF13561">
    <property type="entry name" value="adh_short_C2"/>
    <property type="match status" value="1"/>
</dbReference>
<evidence type="ECO:0000259" key="4">
    <source>
        <dbReference type="PROSITE" id="PS50048"/>
    </source>
</evidence>
<dbReference type="InterPro" id="IPR036291">
    <property type="entry name" value="NAD(P)-bd_dom_sf"/>
</dbReference>
<dbReference type="Proteomes" id="UP000566819">
    <property type="component" value="Unassembled WGS sequence"/>
</dbReference>
<dbReference type="GO" id="GO:0005634">
    <property type="term" value="C:nucleus"/>
    <property type="evidence" value="ECO:0007669"/>
    <property type="project" value="UniProtKB-SubCell"/>
</dbReference>
<dbReference type="GO" id="GO:0008270">
    <property type="term" value="F:zinc ion binding"/>
    <property type="evidence" value="ECO:0007669"/>
    <property type="project" value="InterPro"/>
</dbReference>
<feature type="domain" description="Zn(2)-C6 fungal-type" evidence="4">
    <location>
        <begin position="6"/>
        <end position="36"/>
    </location>
</feature>
<comment type="subcellular location">
    <subcellularLocation>
        <location evidence="1">Nucleus</location>
    </subcellularLocation>
</comment>
<dbReference type="PROSITE" id="PS50048">
    <property type="entry name" value="ZN2_CY6_FUNGAL_2"/>
    <property type="match status" value="1"/>
</dbReference>
<dbReference type="Gene3D" id="3.40.50.720">
    <property type="entry name" value="NAD(P)-binding Rossmann-like Domain"/>
    <property type="match status" value="1"/>
</dbReference>
<sequence>MKSYDGCWTCRLRKKRCDEIRPVCGNCSALQITCHFGNEKPSWMDGGFGQKEKAEEVKREVRSAAARRRGTLPMDVLEPIAAEPDRDAGLATGGLDEQSASTKCPPFRGEPTLDSSPGWTSTHTRPSTEPTSSNSHRDFWNRLDRLSISNLSDGKLGDSELDRRFMMFYFDHFFPFLFPFYKPLLLEGGRTWIMELVVGNQAMWHTTLCLSTYFVSVALDGAISGHNVCKTLAWEKLLKQMGVTFMMLQHNLQEVASSNTQDLIVKTSRIMGSIIQLQRFEISVGNFENCQKHLGAAIALFRQIFRAAENVIDSGELPTFYGVLSHMGRPLWAITSQQSGAWSSDQAAFRFYSALLIVDDIIASTCMEEPPRLLEYHARLLTNGGSPDERLLNLEDFIGCENWVMLQIGEIAALDAWKKSIRKAGQLDMMELVARASAIKQALLDNLARLDAAANTPKTNWLGLFTFYNDQLPPMPGGCTAFVTRVWAHAALLYLSVVVSGWQPGSAGIRENVVRTLALLEQMPAPELLRTMVWPFCMVGCLAEPGEECRLRAMADALVPHRLFGAARKALEIMENVWKCRDELTIDTDFAACVCSLGNEVDVEKPTLLFVRLESICEGLCLRINKDEYLGQYAGSHLHTAAASILFILPPLYSNYSSMSSKPVVLILGSGPRVGAAVAKQFANTGYLVAVASRKATGGKIAEGYLSVKADLSNPSSIPAVFDAVKAEFQSAPSVVVYNAAAFTPPAGDNLFSIPTESLAANLNTNTVSVYAAAQEAIKGWETLAKDAKKVFIYTGNKQNTGIGPILLTVTLGIGKSASAYLIGAADTQYSKLGYRFFYADERNADGSQKGMQLDGDAHAEFFAQLASGEGEVPWHATFVKGQGYVNF</sequence>
<evidence type="ECO:0000256" key="1">
    <source>
        <dbReference type="ARBA" id="ARBA00004123"/>
    </source>
</evidence>
<dbReference type="OrthoDB" id="5213892at2759"/>